<dbReference type="InterPro" id="IPR027417">
    <property type="entry name" value="P-loop_NTPase"/>
</dbReference>
<comment type="subcellular location">
    <subcellularLocation>
        <location evidence="9">Cytoplasm</location>
    </subcellularLocation>
</comment>
<evidence type="ECO:0000313" key="13">
    <source>
        <dbReference type="EMBL" id="SFR08275.1"/>
    </source>
</evidence>
<protein>
    <recommendedName>
        <fullName evidence="9">GTPase Obg</fullName>
        <ecNumber evidence="9">3.6.5.-</ecNumber>
    </recommendedName>
    <alternativeName>
        <fullName evidence="9">GTP-binding protein Obg</fullName>
    </alternativeName>
</protein>
<keyword evidence="14" id="KW-1185">Reference proteome</keyword>
<evidence type="ECO:0000256" key="7">
    <source>
        <dbReference type="ARBA" id="ARBA00022842"/>
    </source>
</evidence>
<feature type="binding site" evidence="9">
    <location>
        <position position="172"/>
    </location>
    <ligand>
        <name>Mg(2+)</name>
        <dbReference type="ChEBI" id="CHEBI:18420"/>
    </ligand>
</feature>
<dbReference type="Pfam" id="PF09269">
    <property type="entry name" value="DUF1967"/>
    <property type="match status" value="1"/>
</dbReference>
<evidence type="ECO:0000313" key="14">
    <source>
        <dbReference type="Proteomes" id="UP000199584"/>
    </source>
</evidence>
<dbReference type="NCBIfam" id="TIGR02729">
    <property type="entry name" value="Obg_CgtA"/>
    <property type="match status" value="1"/>
</dbReference>
<evidence type="ECO:0000259" key="11">
    <source>
        <dbReference type="PROSITE" id="PS51881"/>
    </source>
</evidence>
<dbReference type="PANTHER" id="PTHR11702:SF31">
    <property type="entry name" value="MITOCHONDRIAL RIBOSOME-ASSOCIATED GTPASE 2"/>
    <property type="match status" value="1"/>
</dbReference>
<dbReference type="PIRSF" id="PIRSF002401">
    <property type="entry name" value="GTP_bd_Obg/CgtA"/>
    <property type="match status" value="1"/>
</dbReference>
<evidence type="ECO:0000256" key="6">
    <source>
        <dbReference type="ARBA" id="ARBA00022801"/>
    </source>
</evidence>
<accession>A0A1I6DS55</accession>
<keyword evidence="4 9" id="KW-0479">Metal-binding</keyword>
<dbReference type="InterPro" id="IPR045086">
    <property type="entry name" value="OBG_GTPase"/>
</dbReference>
<reference evidence="14" key="1">
    <citation type="submission" date="2016-10" db="EMBL/GenBank/DDBJ databases">
        <authorList>
            <person name="Varghese N."/>
            <person name="Submissions S."/>
        </authorList>
    </citation>
    <scope>NUCLEOTIDE SEQUENCE [LARGE SCALE GENOMIC DNA]</scope>
    <source>
        <strain evidence="14">DSM 3669</strain>
    </source>
</reference>
<evidence type="ECO:0000256" key="1">
    <source>
        <dbReference type="ARBA" id="ARBA00001946"/>
    </source>
</evidence>
<comment type="subunit">
    <text evidence="9">Monomer.</text>
</comment>
<dbReference type="Proteomes" id="UP000199584">
    <property type="component" value="Unassembled WGS sequence"/>
</dbReference>
<feature type="domain" description="OCT" evidence="11">
    <location>
        <begin position="344"/>
        <end position="421"/>
    </location>
</feature>
<feature type="binding site" evidence="9">
    <location>
        <position position="192"/>
    </location>
    <ligand>
        <name>Mg(2+)</name>
        <dbReference type="ChEBI" id="CHEBI:18420"/>
    </ligand>
</feature>
<dbReference type="Pfam" id="PF01926">
    <property type="entry name" value="MMR_HSR1"/>
    <property type="match status" value="1"/>
</dbReference>
<feature type="domain" description="Obg" evidence="12">
    <location>
        <begin position="1"/>
        <end position="158"/>
    </location>
</feature>
<feature type="binding site" evidence="9">
    <location>
        <begin position="165"/>
        <end position="172"/>
    </location>
    <ligand>
        <name>GTP</name>
        <dbReference type="ChEBI" id="CHEBI:37565"/>
    </ligand>
</feature>
<gene>
    <name evidence="9" type="primary">obg</name>
    <name evidence="13" type="ORF">SAMN05660706_11645</name>
</gene>
<evidence type="ECO:0000256" key="9">
    <source>
        <dbReference type="HAMAP-Rule" id="MF_01454"/>
    </source>
</evidence>
<dbReference type="NCBIfam" id="NF008955">
    <property type="entry name" value="PRK12297.1"/>
    <property type="match status" value="1"/>
</dbReference>
<keyword evidence="5 9" id="KW-0547">Nucleotide-binding</keyword>
<dbReference type="Pfam" id="PF01018">
    <property type="entry name" value="GTP1_OBG"/>
    <property type="match status" value="1"/>
</dbReference>
<dbReference type="GO" id="GO:0005525">
    <property type="term" value="F:GTP binding"/>
    <property type="evidence" value="ECO:0007669"/>
    <property type="project" value="UniProtKB-UniRule"/>
</dbReference>
<keyword evidence="7 9" id="KW-0460">Magnesium</keyword>
<dbReference type="PRINTS" id="PR00326">
    <property type="entry name" value="GTP1OBG"/>
</dbReference>
<dbReference type="EMBL" id="FOYM01000016">
    <property type="protein sequence ID" value="SFR08275.1"/>
    <property type="molecule type" value="Genomic_DNA"/>
</dbReference>
<dbReference type="InterPro" id="IPR006074">
    <property type="entry name" value="GTP1-OBG_CS"/>
</dbReference>
<dbReference type="InterPro" id="IPR006169">
    <property type="entry name" value="GTP1_OBG_dom"/>
</dbReference>
<dbReference type="SUPFAM" id="SSF102741">
    <property type="entry name" value="Obg GTP-binding protein C-terminal domain"/>
    <property type="match status" value="1"/>
</dbReference>
<evidence type="ECO:0000256" key="3">
    <source>
        <dbReference type="ARBA" id="ARBA00022490"/>
    </source>
</evidence>
<dbReference type="GO" id="GO:0005737">
    <property type="term" value="C:cytoplasm"/>
    <property type="evidence" value="ECO:0007669"/>
    <property type="project" value="UniProtKB-SubCell"/>
</dbReference>
<dbReference type="PANTHER" id="PTHR11702">
    <property type="entry name" value="DEVELOPMENTALLY REGULATED GTP-BINDING PROTEIN-RELATED"/>
    <property type="match status" value="1"/>
</dbReference>
<dbReference type="NCBIfam" id="NF008956">
    <property type="entry name" value="PRK12299.1"/>
    <property type="match status" value="1"/>
</dbReference>
<keyword evidence="6 9" id="KW-0378">Hydrolase</keyword>
<evidence type="ECO:0000256" key="2">
    <source>
        <dbReference type="ARBA" id="ARBA00007699"/>
    </source>
</evidence>
<dbReference type="InterPro" id="IPR006073">
    <property type="entry name" value="GTP-bd"/>
</dbReference>
<comment type="cofactor">
    <cofactor evidence="1 9">
        <name>Mg(2+)</name>
        <dbReference type="ChEBI" id="CHEBI:18420"/>
    </cofactor>
</comment>
<dbReference type="STRING" id="39060.SAMN05660706_11645"/>
<dbReference type="FunFam" id="2.70.210.12:FF:000001">
    <property type="entry name" value="GTPase Obg"/>
    <property type="match status" value="1"/>
</dbReference>
<dbReference type="NCBIfam" id="NF008954">
    <property type="entry name" value="PRK12296.1"/>
    <property type="match status" value="1"/>
</dbReference>
<dbReference type="EC" id="3.6.5.-" evidence="9"/>
<dbReference type="GO" id="GO:0042254">
    <property type="term" value="P:ribosome biogenesis"/>
    <property type="evidence" value="ECO:0007669"/>
    <property type="project" value="UniProtKB-UniRule"/>
</dbReference>
<proteinExistence type="inferred from homology"/>
<keyword evidence="8 9" id="KW-0342">GTP-binding</keyword>
<dbReference type="Gene3D" id="3.30.300.350">
    <property type="entry name" value="GTP-binding protein OBG, C-terminal domain"/>
    <property type="match status" value="1"/>
</dbReference>
<dbReference type="InterPro" id="IPR014100">
    <property type="entry name" value="GTP-bd_Obg/CgtA"/>
</dbReference>
<dbReference type="NCBIfam" id="TIGR03595">
    <property type="entry name" value="Obg_CgtA_exten"/>
    <property type="match status" value="1"/>
</dbReference>
<evidence type="ECO:0000256" key="4">
    <source>
        <dbReference type="ARBA" id="ARBA00022723"/>
    </source>
</evidence>
<dbReference type="AlphaFoldDB" id="A0A1I6DS55"/>
<name>A0A1I6DS55_9FIRM</name>
<feature type="binding site" evidence="9">
    <location>
        <begin position="310"/>
        <end position="312"/>
    </location>
    <ligand>
        <name>GTP</name>
        <dbReference type="ChEBI" id="CHEBI:37565"/>
    </ligand>
</feature>
<dbReference type="PROSITE" id="PS51883">
    <property type="entry name" value="OBG"/>
    <property type="match status" value="1"/>
</dbReference>
<dbReference type="Gene3D" id="2.70.210.12">
    <property type="entry name" value="GTP1/OBG domain"/>
    <property type="match status" value="1"/>
</dbReference>
<dbReference type="CDD" id="cd01898">
    <property type="entry name" value="Obg"/>
    <property type="match status" value="1"/>
</dbReference>
<dbReference type="PROSITE" id="PS00905">
    <property type="entry name" value="GTP1_OBG"/>
    <property type="match status" value="1"/>
</dbReference>
<dbReference type="RefSeq" id="WP_092483865.1">
    <property type="nucleotide sequence ID" value="NZ_FOYM01000016.1"/>
</dbReference>
<organism evidence="13 14">
    <name type="scientific">Desulfoscipio geothermicus DSM 3669</name>
    <dbReference type="NCBI Taxonomy" id="1121426"/>
    <lineage>
        <taxon>Bacteria</taxon>
        <taxon>Bacillati</taxon>
        <taxon>Bacillota</taxon>
        <taxon>Clostridia</taxon>
        <taxon>Eubacteriales</taxon>
        <taxon>Desulfallaceae</taxon>
        <taxon>Desulfoscipio</taxon>
    </lineage>
</organism>
<feature type="binding site" evidence="9">
    <location>
        <begin position="190"/>
        <end position="194"/>
    </location>
    <ligand>
        <name>GTP</name>
        <dbReference type="ChEBI" id="CHEBI:37565"/>
    </ligand>
</feature>
<feature type="domain" description="OBG-type G" evidence="10">
    <location>
        <begin position="159"/>
        <end position="329"/>
    </location>
</feature>
<dbReference type="GO" id="GO:0003924">
    <property type="term" value="F:GTPase activity"/>
    <property type="evidence" value="ECO:0007669"/>
    <property type="project" value="UniProtKB-UniRule"/>
</dbReference>
<comment type="function">
    <text evidence="9">An essential GTPase which binds GTP, GDP and possibly (p)ppGpp with moderate affinity, with high nucleotide exchange rates and a fairly low GTP hydrolysis rate. Plays a role in control of the cell cycle, stress response, ribosome biogenesis and in those bacteria that undergo differentiation, in morphogenesis control.</text>
</comment>
<feature type="binding site" evidence="9">
    <location>
        <begin position="212"/>
        <end position="215"/>
    </location>
    <ligand>
        <name>GTP</name>
        <dbReference type="ChEBI" id="CHEBI:37565"/>
    </ligand>
</feature>
<sequence>MFYDRARIYVKGGDGGNGCAAFRREKYVAEGGPWGGDGGKGGDVIFMGDGGLRTLVDFRYQRHYKAGRGRHGRGKNMHGRTGEDLVVRVPLGTVIRAEDSGRLLGDITRDGQRLVVARGGRGGRGNARFAGPHNKAPTMAEKGEPGEELWLMLELKLLADVGLIGYPNAGKSTLISRVSAARPKIADYPFTTLTPNLGVVSLGEGKSFVMADIPGLIEGAHGGAGLGHDFLRHVERTRLLVHVLDTAGTEGRDPLADFQVINRELALYNEALAGRPQIVVPNKMDLPESEDNLARIKDALAGKYEIFPISAVTGAGTAELIGRIYDLLQEIPAEPLHAEEPAEVVHHAGPRFEIYREDGMLVVTGREIEKHVAMTDLDNEEAVERLQRIMHLMGLEQALRDQGARNGDLVRIRDFTFEFVD</sequence>
<dbReference type="InterPro" id="IPR015349">
    <property type="entry name" value="OCT_dom"/>
</dbReference>
<dbReference type="PROSITE" id="PS51881">
    <property type="entry name" value="OCT"/>
    <property type="match status" value="1"/>
</dbReference>
<dbReference type="InterPro" id="IPR036726">
    <property type="entry name" value="GTP1_OBG_dom_sf"/>
</dbReference>
<dbReference type="Gene3D" id="3.40.50.300">
    <property type="entry name" value="P-loop containing nucleotide triphosphate hydrolases"/>
    <property type="match status" value="1"/>
</dbReference>
<dbReference type="GO" id="GO:0000287">
    <property type="term" value="F:magnesium ion binding"/>
    <property type="evidence" value="ECO:0007669"/>
    <property type="project" value="InterPro"/>
</dbReference>
<dbReference type="SUPFAM" id="SSF82051">
    <property type="entry name" value="Obg GTP-binding protein N-terminal domain"/>
    <property type="match status" value="1"/>
</dbReference>
<evidence type="ECO:0000256" key="8">
    <source>
        <dbReference type="ARBA" id="ARBA00023134"/>
    </source>
</evidence>
<dbReference type="HAMAP" id="MF_01454">
    <property type="entry name" value="GTPase_Obg"/>
    <property type="match status" value="1"/>
</dbReference>
<feature type="binding site" evidence="9">
    <location>
        <begin position="282"/>
        <end position="285"/>
    </location>
    <ligand>
        <name>GTP</name>
        <dbReference type="ChEBI" id="CHEBI:37565"/>
    </ligand>
</feature>
<evidence type="ECO:0000259" key="10">
    <source>
        <dbReference type="PROSITE" id="PS51710"/>
    </source>
</evidence>
<comment type="similarity">
    <text evidence="2 9">Belongs to the TRAFAC class OBG-HflX-like GTPase superfamily. OBG GTPase family.</text>
</comment>
<keyword evidence="3 9" id="KW-0963">Cytoplasm</keyword>
<evidence type="ECO:0000256" key="5">
    <source>
        <dbReference type="ARBA" id="ARBA00022741"/>
    </source>
</evidence>
<evidence type="ECO:0000259" key="12">
    <source>
        <dbReference type="PROSITE" id="PS51883"/>
    </source>
</evidence>
<dbReference type="SUPFAM" id="SSF52540">
    <property type="entry name" value="P-loop containing nucleoside triphosphate hydrolases"/>
    <property type="match status" value="1"/>
</dbReference>
<dbReference type="PROSITE" id="PS51710">
    <property type="entry name" value="G_OBG"/>
    <property type="match status" value="1"/>
</dbReference>
<dbReference type="InterPro" id="IPR031167">
    <property type="entry name" value="G_OBG"/>
</dbReference>
<dbReference type="OrthoDB" id="9807318at2"/>
<dbReference type="InterPro" id="IPR036346">
    <property type="entry name" value="GTP-bd_prot_GTP1/OBG_C_sf"/>
</dbReference>